<dbReference type="PANTHER" id="PTHR14140:SF27">
    <property type="entry name" value="OS04G0289800 PROTEIN"/>
    <property type="match status" value="1"/>
</dbReference>
<dbReference type="STRING" id="1392247.A0A3N4KZS4"/>
<dbReference type="GO" id="GO:0044027">
    <property type="term" value="P:negative regulation of gene expression via chromosomal CpG island methylation"/>
    <property type="evidence" value="ECO:0007669"/>
    <property type="project" value="TreeGrafter"/>
</dbReference>
<name>A0A3N4KZS4_9PEZI</name>
<dbReference type="Pfam" id="PF02182">
    <property type="entry name" value="SAD_SRA"/>
    <property type="match status" value="1"/>
</dbReference>
<dbReference type="Gene3D" id="2.30.280.10">
    <property type="entry name" value="SRA-YDG"/>
    <property type="match status" value="1"/>
</dbReference>
<dbReference type="OrthoDB" id="2270193at2759"/>
<organism evidence="5 6">
    <name type="scientific">Morchella conica CCBAS932</name>
    <dbReference type="NCBI Taxonomy" id="1392247"/>
    <lineage>
        <taxon>Eukaryota</taxon>
        <taxon>Fungi</taxon>
        <taxon>Dikarya</taxon>
        <taxon>Ascomycota</taxon>
        <taxon>Pezizomycotina</taxon>
        <taxon>Pezizomycetes</taxon>
        <taxon>Pezizales</taxon>
        <taxon>Morchellaceae</taxon>
        <taxon>Morchella</taxon>
    </lineage>
</organism>
<proteinExistence type="predicted"/>
<evidence type="ECO:0000256" key="3">
    <source>
        <dbReference type="SAM" id="MobiDB-lite"/>
    </source>
</evidence>
<gene>
    <name evidence="5" type="ORF">P167DRAFT_563352</name>
</gene>
<feature type="compositionally biased region" description="Acidic residues" evidence="3">
    <location>
        <begin position="302"/>
        <end position="313"/>
    </location>
</feature>
<dbReference type="InParanoid" id="A0A3N4KZS4"/>
<reference evidence="5 6" key="1">
    <citation type="journal article" date="2018" name="Nat. Ecol. Evol.">
        <title>Pezizomycetes genomes reveal the molecular basis of ectomycorrhizal truffle lifestyle.</title>
        <authorList>
            <person name="Murat C."/>
            <person name="Payen T."/>
            <person name="Noel B."/>
            <person name="Kuo A."/>
            <person name="Morin E."/>
            <person name="Chen J."/>
            <person name="Kohler A."/>
            <person name="Krizsan K."/>
            <person name="Balestrini R."/>
            <person name="Da Silva C."/>
            <person name="Montanini B."/>
            <person name="Hainaut M."/>
            <person name="Levati E."/>
            <person name="Barry K.W."/>
            <person name="Belfiori B."/>
            <person name="Cichocki N."/>
            <person name="Clum A."/>
            <person name="Dockter R.B."/>
            <person name="Fauchery L."/>
            <person name="Guy J."/>
            <person name="Iotti M."/>
            <person name="Le Tacon F."/>
            <person name="Lindquist E.A."/>
            <person name="Lipzen A."/>
            <person name="Malagnac F."/>
            <person name="Mello A."/>
            <person name="Molinier V."/>
            <person name="Miyauchi S."/>
            <person name="Poulain J."/>
            <person name="Riccioni C."/>
            <person name="Rubini A."/>
            <person name="Sitrit Y."/>
            <person name="Splivallo R."/>
            <person name="Traeger S."/>
            <person name="Wang M."/>
            <person name="Zifcakova L."/>
            <person name="Wipf D."/>
            <person name="Zambonelli A."/>
            <person name="Paolocci F."/>
            <person name="Nowrousian M."/>
            <person name="Ottonello S."/>
            <person name="Baldrian P."/>
            <person name="Spatafora J.W."/>
            <person name="Henrissat B."/>
            <person name="Nagy L.G."/>
            <person name="Aury J.M."/>
            <person name="Wincker P."/>
            <person name="Grigoriev I.V."/>
            <person name="Bonfante P."/>
            <person name="Martin F.M."/>
        </authorList>
    </citation>
    <scope>NUCLEOTIDE SEQUENCE [LARGE SCALE GENOMIC DNA]</scope>
    <source>
        <strain evidence="5 6">CCBAS932</strain>
    </source>
</reference>
<dbReference type="AlphaFoldDB" id="A0A3N4KZS4"/>
<dbReference type="SUPFAM" id="SSF88697">
    <property type="entry name" value="PUA domain-like"/>
    <property type="match status" value="1"/>
</dbReference>
<dbReference type="InterPro" id="IPR015947">
    <property type="entry name" value="PUA-like_sf"/>
</dbReference>
<evidence type="ECO:0000256" key="1">
    <source>
        <dbReference type="ARBA" id="ARBA00023242"/>
    </source>
</evidence>
<dbReference type="PANTHER" id="PTHR14140">
    <property type="entry name" value="E3 UBIQUITIN-PROTEIN LIGASE UHRF-RELATED"/>
    <property type="match status" value="1"/>
</dbReference>
<dbReference type="InterPro" id="IPR045134">
    <property type="entry name" value="UHRF1/2-like"/>
</dbReference>
<dbReference type="GO" id="GO:0005634">
    <property type="term" value="C:nucleus"/>
    <property type="evidence" value="ECO:0007669"/>
    <property type="project" value="UniProtKB-SubCell"/>
</dbReference>
<dbReference type="PROSITE" id="PS51015">
    <property type="entry name" value="YDG"/>
    <property type="match status" value="1"/>
</dbReference>
<dbReference type="GO" id="GO:0061630">
    <property type="term" value="F:ubiquitin protein ligase activity"/>
    <property type="evidence" value="ECO:0007669"/>
    <property type="project" value="TreeGrafter"/>
</dbReference>
<comment type="subcellular location">
    <subcellularLocation>
        <location evidence="2">Nucleus</location>
    </subcellularLocation>
</comment>
<feature type="compositionally biased region" description="Basic and acidic residues" evidence="3">
    <location>
        <begin position="48"/>
        <end position="61"/>
    </location>
</feature>
<dbReference type="InterPro" id="IPR003105">
    <property type="entry name" value="SRA_YDG"/>
</dbReference>
<dbReference type="InterPro" id="IPR036987">
    <property type="entry name" value="SRA-YDG_sf"/>
</dbReference>
<dbReference type="SMART" id="SM00466">
    <property type="entry name" value="SRA"/>
    <property type="match status" value="1"/>
</dbReference>
<evidence type="ECO:0000313" key="5">
    <source>
        <dbReference type="EMBL" id="RPB14988.1"/>
    </source>
</evidence>
<feature type="region of interest" description="Disordered" evidence="3">
    <location>
        <begin position="197"/>
        <end position="218"/>
    </location>
</feature>
<protein>
    <recommendedName>
        <fullName evidence="4">YDG domain-containing protein</fullName>
    </recommendedName>
</protein>
<feature type="region of interest" description="Disordered" evidence="3">
    <location>
        <begin position="301"/>
        <end position="334"/>
    </location>
</feature>
<dbReference type="EMBL" id="ML119115">
    <property type="protein sequence ID" value="RPB14988.1"/>
    <property type="molecule type" value="Genomic_DNA"/>
</dbReference>
<evidence type="ECO:0000259" key="4">
    <source>
        <dbReference type="PROSITE" id="PS51015"/>
    </source>
</evidence>
<dbReference type="GO" id="GO:0016567">
    <property type="term" value="P:protein ubiquitination"/>
    <property type="evidence" value="ECO:0007669"/>
    <property type="project" value="TreeGrafter"/>
</dbReference>
<keyword evidence="1 2" id="KW-0539">Nucleus</keyword>
<evidence type="ECO:0000313" key="6">
    <source>
        <dbReference type="Proteomes" id="UP000277580"/>
    </source>
</evidence>
<accession>A0A3N4KZS4</accession>
<sequence>MVSDYELAIERNKAANRALLASLGIEKPLFQAPAPVKKRKKPSVVVEPSRKSARISEDKKSPHYGYAELPESDSDDGGAKTRRSKRARTKKTEKIGSTSTDADALIPTYINERNAHRLNPKRFRPDPKQHGEIPGIKVGHWWETRMQCSADGVHAPPVSGISGSGNGSAYSIALSGGYEDDVDEGFRFTFTGSGGRDLSGTAKNPKNLRTAPQSSDQQLVGGNLALSNSCESGLPVRVIRGYKATLGPPEGYRYDGLYKVVKAWCDVGMSGYKVWRFAFMRIDGQEPVDYKAGRPEDKEQYELEGADEDDSENSADPTTQETTPEATSEKGGEVAVKKDIKAEAAVKKDTGVAINKDTEVAVKKDTVAADKVTAAVTKKGASTVVKKKTTTTVKKETATVAKKDAKAVAKKVIVAVAKDTEPAAVVDNRRRSGRNKN</sequence>
<dbReference type="Proteomes" id="UP000277580">
    <property type="component" value="Unassembled WGS sequence"/>
</dbReference>
<evidence type="ECO:0000256" key="2">
    <source>
        <dbReference type="PROSITE-ProRule" id="PRU00358"/>
    </source>
</evidence>
<feature type="region of interest" description="Disordered" evidence="3">
    <location>
        <begin position="30"/>
        <end position="99"/>
    </location>
</feature>
<keyword evidence="6" id="KW-1185">Reference proteome</keyword>
<feature type="domain" description="YDG" evidence="4">
    <location>
        <begin position="131"/>
        <end position="281"/>
    </location>
</feature>
<feature type="compositionally biased region" description="Basic residues" evidence="3">
    <location>
        <begin position="80"/>
        <end position="91"/>
    </location>
</feature>
<feature type="compositionally biased region" description="Polar residues" evidence="3">
    <location>
        <begin position="314"/>
        <end position="326"/>
    </location>
</feature>